<dbReference type="UCSC" id="C49C3.4">
    <property type="organism name" value="c. elegans"/>
</dbReference>
<dbReference type="CTD" id="178513"/>
<dbReference type="EMBL" id="BX284604">
    <property type="protein sequence ID" value="CAB05159.1"/>
    <property type="molecule type" value="Genomic_DNA"/>
</dbReference>
<dbReference type="InterPro" id="IPR052504">
    <property type="entry name" value="Mucin_signaling_protection"/>
</dbReference>
<evidence type="ECO:0000256" key="1">
    <source>
        <dbReference type="PROSITE-ProRule" id="PRU00076"/>
    </source>
</evidence>
<evidence type="ECO:0000313" key="7">
    <source>
        <dbReference type="WormBase" id="C49C3.4a"/>
    </source>
</evidence>
<organism evidence="5 6">
    <name type="scientific">Caenorhabditis elegans</name>
    <dbReference type="NCBI Taxonomy" id="6239"/>
    <lineage>
        <taxon>Eukaryota</taxon>
        <taxon>Metazoa</taxon>
        <taxon>Ecdysozoa</taxon>
        <taxon>Nematoda</taxon>
        <taxon>Chromadorea</taxon>
        <taxon>Rhabditida</taxon>
        <taxon>Rhabditina</taxon>
        <taxon>Rhabditomorpha</taxon>
        <taxon>Rhabditoidea</taxon>
        <taxon>Rhabditidae</taxon>
        <taxon>Peloderinae</taxon>
        <taxon>Caenorhabditis</taxon>
    </lineage>
</organism>
<dbReference type="eggNOG" id="ENOG502SDXV">
    <property type="taxonomic scope" value="Eukaryota"/>
</dbReference>
<dbReference type="Reactome" id="R-CEL-913709">
    <property type="pathway name" value="O-linked glycosylation of mucins"/>
</dbReference>
<evidence type="ECO:0000256" key="2">
    <source>
        <dbReference type="SAM" id="MobiDB-lite"/>
    </source>
</evidence>
<dbReference type="PeptideAtlas" id="Q9XUF9"/>
<dbReference type="SMR" id="Q9XUF9"/>
<feature type="domain" description="EGF-like" evidence="4">
    <location>
        <begin position="1067"/>
        <end position="1105"/>
    </location>
</feature>
<dbReference type="WormBase" id="C49C3.4a">
    <property type="protein sequence ID" value="CE19743"/>
    <property type="gene ID" value="WBGene00008194"/>
    <property type="gene designation" value="kola-5"/>
</dbReference>
<protein>
    <submittedName>
        <fullName evidence="5">EGF-like domain-containing protein</fullName>
    </submittedName>
</protein>
<reference evidence="5 6" key="1">
    <citation type="journal article" date="1998" name="Science">
        <title>Genome sequence of the nematode C. elegans: a platform for investigating biology.</title>
        <authorList>
            <consortium name="The C. elegans sequencing consortium"/>
            <person name="Sulson J.E."/>
            <person name="Waterston R."/>
        </authorList>
    </citation>
    <scope>NUCLEOTIDE SEQUENCE [LARGE SCALE GENOMIC DNA]</scope>
    <source>
        <strain evidence="5 6">Bristol N2</strain>
    </source>
</reference>
<keyword evidence="8" id="KW-1267">Proteomics identification</keyword>
<keyword evidence="1" id="KW-0245">EGF-like domain</keyword>
<comment type="caution">
    <text evidence="1">Lacks conserved residue(s) required for the propagation of feature annotation.</text>
</comment>
<dbReference type="STRING" id="6239.C49C3.4a.1"/>
<dbReference type="AGR" id="WB:WBGene00008194"/>
<dbReference type="InterPro" id="IPR000742">
    <property type="entry name" value="EGF"/>
</dbReference>
<dbReference type="PIR" id="T20058">
    <property type="entry name" value="T20058"/>
</dbReference>
<evidence type="ECO:0000259" key="4">
    <source>
        <dbReference type="PROSITE" id="PS50026"/>
    </source>
</evidence>
<dbReference type="Gene3D" id="2.10.25.10">
    <property type="entry name" value="Laminin"/>
    <property type="match status" value="1"/>
</dbReference>
<feature type="chain" id="PRO_5004336713" evidence="3">
    <location>
        <begin position="21"/>
        <end position="1566"/>
    </location>
</feature>
<feature type="region of interest" description="Disordered" evidence="2">
    <location>
        <begin position="499"/>
        <end position="589"/>
    </location>
</feature>
<evidence type="ECO:0007829" key="8">
    <source>
        <dbReference type="PeptideAtlas" id="Q9XUF9"/>
    </source>
</evidence>
<dbReference type="PANTHER" id="PTHR24041:SF30">
    <property type="entry name" value="MUCIN-3A"/>
    <property type="match status" value="1"/>
</dbReference>
<dbReference type="OMA" id="PQYVSIQ"/>
<dbReference type="InParanoid" id="Q9XUF9"/>
<dbReference type="Bgee" id="WBGene00008194">
    <property type="expression patterns" value="Expressed in material anatomical entity and 5 other cell types or tissues"/>
</dbReference>
<dbReference type="ExpressionAtlas" id="Q9XUF9">
    <property type="expression patterns" value="baseline and differential"/>
</dbReference>
<dbReference type="AlphaFoldDB" id="Q9XUF9"/>
<gene>
    <name evidence="5 7" type="primary">kola-5</name>
    <name evidence="7" type="ORF">C49C3.4</name>
    <name evidence="5" type="ORF">CELE_C49C3.4</name>
</gene>
<accession>Q9XUF9</accession>
<dbReference type="PROSITE" id="PS50026">
    <property type="entry name" value="EGF_3"/>
    <property type="match status" value="3"/>
</dbReference>
<keyword evidence="3" id="KW-0732">Signal</keyword>
<dbReference type="Proteomes" id="UP000001940">
    <property type="component" value="Chromosome IV"/>
</dbReference>
<dbReference type="HOGENOM" id="CLU_247724_0_0_1"/>
<dbReference type="FunCoup" id="Q9XUF9">
    <property type="interactions" value="478"/>
</dbReference>
<feature type="disulfide bond" evidence="1">
    <location>
        <begin position="1095"/>
        <end position="1104"/>
    </location>
</feature>
<name>Q9XUF9_CAEEL</name>
<proteinExistence type="evidence at protein level"/>
<dbReference type="PANTHER" id="PTHR24041">
    <property type="entry name" value="MUCIN"/>
    <property type="match status" value="1"/>
</dbReference>
<feature type="disulfide bond" evidence="1">
    <location>
        <begin position="55"/>
        <end position="64"/>
    </location>
</feature>
<dbReference type="OrthoDB" id="5812931at2759"/>
<sequence>MLQKTALIIGALSLISGVFSDDCPSFFNKDDNGNCTIRQCTNGGYLDVSKQICICPSGYLGIHCEAVKTSLPPDNHFKVGGTSFNIININLYTEYWGVSTYANIQKGLEAHFDAYPTGYDNYNLVETRGTPYLDNIDQPQYDSISFNYDNINSNISFSLADLEDTGIYWCYEVAIYENLIQMIQKGGLKNTVITIVTQHPPLAEFHDEARQIAVAFGIRINVLWISDIVFNACSDEQISDFKTFVDITGGLFVQLQAENGDQNNINLISQVLLTHYKPQYVSIQSFPDCTSGQIIPVVADPVVSGPYNFVFLGASANPTIPLFTACHLRQPLRSYDNQLAIFQSPDPTNPDCANLNITTASGGCTGIVFTNAAPASGPLDLAISTTYVENPSIDASRYAIVEGVPFYPALHVESNPTAQITLNSISASFDRSWNPQLQKRSPAAFEWIPSTTIKCDSTKTYSLFLNISVDLTIVQRAVRVACVPVPVITTTTAAATTTEPLASTTTGEASSTTTGEASSTTTGEASSTTTGEASSTTTGEASSTTTGEASSTTTGEASSTTTGEATSVAATTSSASSTVVTSTEMPSSTSQAVCTTQDNSATFLFAYAADFDPTTYGLVSRTIGSYVTANLPTGQTLANVLTDLTTEMDIKYTNVANDFTTNCVTDQPDATLARSEVQASTALQTIQQFLKNANATMRLEGSIIILLVNRLPKNDDDLISGEYDQLTNLNVKIFPIITIRNLVEHSAIASRSGAVFNRIAAQTNGHYIVANDTIGVDVNSDFNKIIANFMKTSYNQNLLFVRNIGSNRFLSLGSSIGTLRIPKSPTESATVPVTITVSLSAVDTNVPQLPRRLLLAILGNSKFNQTKTVQIDFLNPENVTSFANSNYYTTTVNLDAGIENNLILLYDAGPDQNDVLIRMWTPNAIHRSASYVNAKSEPLTPVNKITESTGAALKFTLENQCSSDKTATLLITDCNGEVSAKYDSDQIFNWKDNSTFYQFVPFFCDNQPTPTTCISGAESKYDAQFVSNDFSVTQSFQCRPGNGPTDNCKLKDSNGNYQCSGTSPFMRGPEGSLTDCSGHGHLEYDEPTKLFSCICDPGFSGPSCEIVTCTNQNTDPLAKDNAYHTYTVVVGLEKTNGFLVFDDAKVLFGLPGLNGTVDLPEVWKYQLLTICADGVFDMIYSGSDLGEFQRLFTSPNYELLARTCNTPPSPGVNDLTTIYKEAVKGIGRNVKGIIVYFSEVSSMINVTLDEFIAASQPYQQQFFVYAVDETSMPILPNGERIAKAAMTTGGFLIQSYITDDVKGHLDTQFIPDFLQSSTSIAWYSSDQVDDFTYFTQNNIFAYVITWNVGDNFKINNGVPFRNCQIAGNENVECKIQGPQTVKGNIDRGAFYVAVYLLDDPLIPKVQIISDLDRDSSNAVSTSSSDTRTMLTFNIPEEYDIVANSGDGGVTRNAQRNGCTFDWTAYSVFATQKYTPGLNIAKITLQDASSNTYTRFFPFGTSSAPVCQNGGTPIQSDGSCLCPSGFQGSDCSLVNCSQSSTSNAWSDVCVCNEIDDATCARQFTSIF</sequence>
<feature type="domain" description="EGF-like" evidence="4">
    <location>
        <begin position="31"/>
        <end position="65"/>
    </location>
</feature>
<evidence type="ECO:0000256" key="3">
    <source>
        <dbReference type="SAM" id="SignalP"/>
    </source>
</evidence>
<evidence type="ECO:0000313" key="6">
    <source>
        <dbReference type="Proteomes" id="UP000001940"/>
    </source>
</evidence>
<dbReference type="SMART" id="SM00181">
    <property type="entry name" value="EGF"/>
    <property type="match status" value="3"/>
</dbReference>
<dbReference type="PROSITE" id="PS01186">
    <property type="entry name" value="EGF_2"/>
    <property type="match status" value="3"/>
</dbReference>
<feature type="disulfide bond" evidence="1">
    <location>
        <begin position="1521"/>
        <end position="1530"/>
    </location>
</feature>
<dbReference type="PaxDb" id="6239-C49C3.4a"/>
<dbReference type="Reactome" id="R-CEL-5621480">
    <property type="pathway name" value="Dectin-2 family"/>
</dbReference>
<feature type="disulfide bond" evidence="1">
    <location>
        <begin position="1076"/>
        <end position="1093"/>
    </location>
</feature>
<feature type="compositionally biased region" description="Low complexity" evidence="2">
    <location>
        <begin position="499"/>
        <end position="584"/>
    </location>
</feature>
<dbReference type="RefSeq" id="NP_503080.1">
    <property type="nucleotide sequence ID" value="NM_070679.6"/>
</dbReference>
<feature type="domain" description="EGF-like" evidence="4">
    <location>
        <begin position="1498"/>
        <end position="1531"/>
    </location>
</feature>
<evidence type="ECO:0000313" key="5">
    <source>
        <dbReference type="EMBL" id="CAB05159.1"/>
    </source>
</evidence>
<keyword evidence="1" id="KW-1015">Disulfide bond</keyword>
<dbReference type="GeneID" id="178513"/>
<keyword evidence="6" id="KW-1185">Reference proteome</keyword>
<dbReference type="PROSITE" id="PS00022">
    <property type="entry name" value="EGF_1"/>
    <property type="match status" value="3"/>
</dbReference>
<feature type="signal peptide" evidence="3">
    <location>
        <begin position="1"/>
        <end position="20"/>
    </location>
</feature>